<sequence length="1540" mass="161647">MAPFRMTVGGFLVAAVGAMASCDTKDASCDAPARAQGLLQRHTVSAGKAMTIPLSDKDEKAQGASDPVRTHDAIVKDSVHFAQEILREETKNCGASLAVEQVAVLSAQLEIEDGVRASMSTSIVGASGVVYHRLDVLWQAGDHEPSEFAQSGYESTNVHLSQLAEREGHEAVNTYHKMLGYLGDSEGKNPDSLVQVKTAQCAGSDNLPAEYNLRFSSEHANCFTAEAVNNQGGCGSCWAFAAAQAVTARLCMQDQADIINNPDGGGRRFVSVQTVLSCSSSEEGCEGGWMSNAFAEWQRAGAPLASDYPYSPGDGGFPWHSQEASCEWGLHLKPYKVSSHYSVPARNALAMQEELFCNGPFSVAFDVYDNFFSLKTGIYTAIGGDKAGGHAVNIIGYGTSGGTDYWELMNSWGSSWGDNGYFKFQRGTNLCRIESWGLQAAHVEKTAASWVYDDWGTCAEHIAKECADTDNGAVDPWGDDCAAYTPHPNWCGGRFDDQDFFSGTMCCVCGGGEQRPLEGGGTSRKKERGIKCVSNTDVSVAMSESSCPVSDGWPLPSTFPSSGASAAAEKGAIRNCTDGPEECTDAFCNGHGDATGAAGACACSCHPGYEGELCQQCAAGFEGYPTCRESCTRVDDCSGHGDASGAVQIPILISNTMAPFRMTVGGFLVAAVGAMASCDTKEASCDAPARAQGLLQRHKFSAGKAMTTPLSDKDEKAQGVPDPVRTHDAIEILREETKNCGASLAVESVAVLSAQLEIEDGVRASMSTSIVGASGVVYHRLDVLWQAGDHEPSEFAQSGYESSLSPSLLLPQENGMQIAWCTVLARSTSVHLSQLAEREGHEAVHTYNKMLGYLGDSEGKIPDSLVQVKTAQCAGSDNLPAEYNLRFSSEHANCFTAEAVNDQGSCGSCWAFAAAQSVTARLCMQNQADITNNSDGGGRRSVSVQTVLSCSSSEKGCGGGFMSHAFAEWQRGGAPLASDYPYSPGDGGFPWHSQEASCEWGLHLKPYRVSSHYSVPASNARAMQEELFCNGPFSVAFKVYDNFFSLSTGIYTATGGDVAGGHAANLIGYGTSGGTDYWELMNSWGSSWGDNGYFKFQRGTNLCRIESWGLLAAHVEKTAASWVYDEWGTCAEHIATECADTDNGAADPWGDDCAAYTTHPNWCGGQYDGPNFFSGTMCCVCGGGEQRPLEGGGASRKKERGIKCVSNAGISAAMSESSCPVSDGWPLPSTFPSSGASAAAEKGAIRNCTDGPEECTDALCNGHGDATGAAGACACSCHPGYEGDLCQQCAAGFEGYPQCRESCTRVDDCTGHGDASGVKWQNDFGAMLDSCSCTCDLGYHGLHCEGADTTTTTTSTTFLAAGPGAVNLGNAGTYAILSKAGISTVPTSTITGNIGVSPIAATAITGFSLTADSANGFATSTQVAGFVYAADYATPTPSDLTVAIGDMEVAYTDAAGRPTPDHVELFGGLLGGKTLGPGLYKFSTSVKIPTDLIISGSRTDTWIFQMSGDLVLAANKRVTLVGGALASNIVWQVAGYVQVG</sequence>
<dbReference type="PROSITE" id="PS00639">
    <property type="entry name" value="THIOL_PROTEASE_HIS"/>
    <property type="match status" value="1"/>
</dbReference>
<feature type="chain" id="PRO_5032383524" evidence="5">
    <location>
        <begin position="21"/>
        <end position="1540"/>
    </location>
</feature>
<dbReference type="SMART" id="SM00181">
    <property type="entry name" value="EGF"/>
    <property type="match status" value="3"/>
</dbReference>
<reference evidence="8" key="1">
    <citation type="submission" date="2021-02" db="EMBL/GenBank/DDBJ databases">
        <authorList>
            <person name="Dougan E. K."/>
            <person name="Rhodes N."/>
            <person name="Thang M."/>
            <person name="Chan C."/>
        </authorList>
    </citation>
    <scope>NUCLEOTIDE SEQUENCE</scope>
</reference>
<feature type="domain" description="EGF-like" evidence="6">
    <location>
        <begin position="603"/>
        <end position="614"/>
    </location>
</feature>
<dbReference type="Pfam" id="PF00112">
    <property type="entry name" value="Peptidase_C1"/>
    <property type="match status" value="2"/>
</dbReference>
<feature type="domain" description="Laminin EGF-like" evidence="7">
    <location>
        <begin position="1275"/>
        <end position="1309"/>
    </location>
</feature>
<evidence type="ECO:0000256" key="1">
    <source>
        <dbReference type="ARBA" id="ARBA00005445"/>
    </source>
</evidence>
<comment type="similarity">
    <text evidence="2">Belongs to the peptidase C1 family.</text>
</comment>
<keyword evidence="3 5" id="KW-0732">Signal</keyword>
<dbReference type="InterPro" id="IPR000169">
    <property type="entry name" value="Pept_cys_AS"/>
</dbReference>
<dbReference type="EMBL" id="CAJNNW010005037">
    <property type="protein sequence ID" value="CAE8647023.1"/>
    <property type="molecule type" value="Genomic_DNA"/>
</dbReference>
<dbReference type="Gene3D" id="3.90.70.10">
    <property type="entry name" value="Cysteine proteinases"/>
    <property type="match status" value="2"/>
</dbReference>
<dbReference type="CDD" id="cd00055">
    <property type="entry name" value="EGF_Lam"/>
    <property type="match status" value="2"/>
</dbReference>
<evidence type="ECO:0000256" key="3">
    <source>
        <dbReference type="ARBA" id="ARBA00022729"/>
    </source>
</evidence>
<dbReference type="PROSITE" id="PS01248">
    <property type="entry name" value="EGF_LAM_1"/>
    <property type="match status" value="2"/>
</dbReference>
<feature type="non-terminal residue" evidence="8">
    <location>
        <position position="1540"/>
    </location>
</feature>
<dbReference type="InterPro" id="IPR038765">
    <property type="entry name" value="Papain-like_cys_pep_sf"/>
</dbReference>
<dbReference type="GO" id="GO:0006508">
    <property type="term" value="P:proteolysis"/>
    <property type="evidence" value="ECO:0007669"/>
    <property type="project" value="InterPro"/>
</dbReference>
<comment type="caution">
    <text evidence="8">The sequence shown here is derived from an EMBL/GenBank/DDBJ whole genome shotgun (WGS) entry which is preliminary data.</text>
</comment>
<evidence type="ECO:0000256" key="4">
    <source>
        <dbReference type="ARBA" id="ARBA00023145"/>
    </source>
</evidence>
<gene>
    <name evidence="8" type="ORF">PGLA2088_LOCUS5328</name>
</gene>
<accession>A0A813IAY6</accession>
<feature type="domain" description="EGF-like" evidence="6">
    <location>
        <begin position="1275"/>
        <end position="1286"/>
    </location>
</feature>
<dbReference type="PROSITE" id="PS51257">
    <property type="entry name" value="PROKAR_LIPOPROTEIN"/>
    <property type="match status" value="1"/>
</dbReference>
<evidence type="ECO:0000259" key="6">
    <source>
        <dbReference type="PROSITE" id="PS00022"/>
    </source>
</evidence>
<dbReference type="Proteomes" id="UP000626109">
    <property type="component" value="Unassembled WGS sequence"/>
</dbReference>
<evidence type="ECO:0000256" key="5">
    <source>
        <dbReference type="SAM" id="SignalP"/>
    </source>
</evidence>
<evidence type="ECO:0000259" key="7">
    <source>
        <dbReference type="PROSITE" id="PS01248"/>
    </source>
</evidence>
<protein>
    <submittedName>
        <fullName evidence="8">Uncharacterized protein</fullName>
    </submittedName>
</protein>
<dbReference type="InterPro" id="IPR000742">
    <property type="entry name" value="EGF"/>
</dbReference>
<evidence type="ECO:0000313" key="8">
    <source>
        <dbReference type="EMBL" id="CAE8647023.1"/>
    </source>
</evidence>
<dbReference type="Pfam" id="PF11999">
    <property type="entry name" value="Ice_binding"/>
    <property type="match status" value="1"/>
</dbReference>
<comment type="similarity">
    <text evidence="1">Belongs to the ice-binding protein family.</text>
</comment>
<feature type="signal peptide" evidence="5">
    <location>
        <begin position="1"/>
        <end position="20"/>
    </location>
</feature>
<organism evidence="8 9">
    <name type="scientific">Polarella glacialis</name>
    <name type="common">Dinoflagellate</name>
    <dbReference type="NCBI Taxonomy" id="89957"/>
    <lineage>
        <taxon>Eukaryota</taxon>
        <taxon>Sar</taxon>
        <taxon>Alveolata</taxon>
        <taxon>Dinophyceae</taxon>
        <taxon>Suessiales</taxon>
        <taxon>Suessiaceae</taxon>
        <taxon>Polarella</taxon>
    </lineage>
</organism>
<dbReference type="SMART" id="SM00645">
    <property type="entry name" value="Pept_C1"/>
    <property type="match status" value="2"/>
</dbReference>
<dbReference type="InterPro" id="IPR000668">
    <property type="entry name" value="Peptidase_C1A_C"/>
</dbReference>
<dbReference type="PROSITE" id="PS00022">
    <property type="entry name" value="EGF_1"/>
    <property type="match status" value="2"/>
</dbReference>
<keyword evidence="4" id="KW-0865">Zymogen</keyword>
<evidence type="ECO:0000256" key="2">
    <source>
        <dbReference type="ARBA" id="ARBA00008455"/>
    </source>
</evidence>
<dbReference type="GO" id="GO:0008234">
    <property type="term" value="F:cysteine-type peptidase activity"/>
    <property type="evidence" value="ECO:0007669"/>
    <property type="project" value="InterPro"/>
</dbReference>
<dbReference type="InterPro" id="IPR021884">
    <property type="entry name" value="Ice-bd_prot"/>
</dbReference>
<proteinExistence type="inferred from homology"/>
<dbReference type="PROSITE" id="PS00139">
    <property type="entry name" value="THIOL_PROTEASE_CYS"/>
    <property type="match status" value="2"/>
</dbReference>
<dbReference type="PANTHER" id="PTHR12411">
    <property type="entry name" value="CYSTEINE PROTEASE FAMILY C1-RELATED"/>
    <property type="match status" value="1"/>
</dbReference>
<dbReference type="InterPro" id="IPR013128">
    <property type="entry name" value="Peptidase_C1A"/>
</dbReference>
<dbReference type="InterPro" id="IPR025660">
    <property type="entry name" value="Pept_his_AS"/>
</dbReference>
<name>A0A813IAY6_POLGL</name>
<evidence type="ECO:0000313" key="9">
    <source>
        <dbReference type="Proteomes" id="UP000626109"/>
    </source>
</evidence>
<feature type="domain" description="Laminin EGF-like" evidence="7">
    <location>
        <begin position="603"/>
        <end position="637"/>
    </location>
</feature>
<dbReference type="PRINTS" id="PR00705">
    <property type="entry name" value="PAPAIN"/>
</dbReference>
<dbReference type="InterPro" id="IPR002049">
    <property type="entry name" value="LE_dom"/>
</dbReference>
<dbReference type="SUPFAM" id="SSF54001">
    <property type="entry name" value="Cysteine proteinases"/>
    <property type="match status" value="2"/>
</dbReference>